<organism evidence="1 2">
    <name type="scientific">Prorocentrum cordatum</name>
    <dbReference type="NCBI Taxonomy" id="2364126"/>
    <lineage>
        <taxon>Eukaryota</taxon>
        <taxon>Sar</taxon>
        <taxon>Alveolata</taxon>
        <taxon>Dinophyceae</taxon>
        <taxon>Prorocentrales</taxon>
        <taxon>Prorocentraceae</taxon>
        <taxon>Prorocentrum</taxon>
    </lineage>
</organism>
<accession>A0ABN9RAK8</accession>
<dbReference type="Proteomes" id="UP001189429">
    <property type="component" value="Unassembled WGS sequence"/>
</dbReference>
<dbReference type="EMBL" id="CAUYUJ010006050">
    <property type="protein sequence ID" value="CAK0815956.1"/>
    <property type="molecule type" value="Genomic_DNA"/>
</dbReference>
<protein>
    <submittedName>
        <fullName evidence="1">Uncharacterized protein</fullName>
    </submittedName>
</protein>
<keyword evidence="2" id="KW-1185">Reference proteome</keyword>
<sequence length="181" mass="20240">QEEPWGQRRLFATDAAERASGGQELGPSGQALGGAPLAYGPPGYRWHDSVVVGRMSALALRYFAWRATKRPMEAWKALVAAAGAGEAERAGRQRRRALQHWRGHAAARSGHLRGKLPLLRALVRLQRRALGPAWDRVRHAAAAGRDLERRLRLLHLIQLRTLDTMARARYYQTGRGNLRCE</sequence>
<reference evidence="1" key="1">
    <citation type="submission" date="2023-10" db="EMBL/GenBank/DDBJ databases">
        <authorList>
            <person name="Chen Y."/>
            <person name="Shah S."/>
            <person name="Dougan E. K."/>
            <person name="Thang M."/>
            <person name="Chan C."/>
        </authorList>
    </citation>
    <scope>NUCLEOTIDE SEQUENCE [LARGE SCALE GENOMIC DNA]</scope>
</reference>
<name>A0ABN9RAK8_9DINO</name>
<feature type="non-terminal residue" evidence="1">
    <location>
        <position position="1"/>
    </location>
</feature>
<comment type="caution">
    <text evidence="1">The sequence shown here is derived from an EMBL/GenBank/DDBJ whole genome shotgun (WGS) entry which is preliminary data.</text>
</comment>
<gene>
    <name evidence="1" type="ORF">PCOR1329_LOCUS19068</name>
</gene>
<proteinExistence type="predicted"/>
<evidence type="ECO:0000313" key="1">
    <source>
        <dbReference type="EMBL" id="CAK0815956.1"/>
    </source>
</evidence>
<evidence type="ECO:0000313" key="2">
    <source>
        <dbReference type="Proteomes" id="UP001189429"/>
    </source>
</evidence>
<feature type="non-terminal residue" evidence="1">
    <location>
        <position position="181"/>
    </location>
</feature>